<keyword evidence="2" id="KW-1185">Reference proteome</keyword>
<sequence>MRRLLHGTLILISSLLCSCGEPEGAASGRTGTGNVDTAGEVVAKPEIRQILLVGERNGLEGGGRPSPITSKNPINCTVSTTKIDVGSQRLTMRLIDLSSGQVLGEQTQSMSAGQDTAHFEFKPVDAWARGRHLLEARLGPAGKVFQREFDVVP</sequence>
<protein>
    <submittedName>
        <fullName evidence="1">Uncharacterized protein</fullName>
    </submittedName>
</protein>
<dbReference type="Proteomes" id="UP000289784">
    <property type="component" value="Unassembled WGS sequence"/>
</dbReference>
<evidence type="ECO:0000313" key="2">
    <source>
        <dbReference type="Proteomes" id="UP000289784"/>
    </source>
</evidence>
<dbReference type="OrthoDB" id="6059315at2"/>
<proteinExistence type="predicted"/>
<dbReference type="EMBL" id="SAWZ01000010">
    <property type="protein sequence ID" value="RXR01467.1"/>
    <property type="molecule type" value="Genomic_DNA"/>
</dbReference>
<dbReference type="PROSITE" id="PS51257">
    <property type="entry name" value="PROKAR_LIPOPROTEIN"/>
    <property type="match status" value="1"/>
</dbReference>
<gene>
    <name evidence="1" type="ORF">EPA99_16210</name>
</gene>
<accession>A0A4Q1JTI0</accession>
<evidence type="ECO:0000313" key="1">
    <source>
        <dbReference type="EMBL" id="RXR01467.1"/>
    </source>
</evidence>
<dbReference type="AlphaFoldDB" id="A0A4Q1JTI0"/>
<dbReference type="RefSeq" id="WP_129472284.1">
    <property type="nucleotide sequence ID" value="NZ_SAWZ01000010.1"/>
</dbReference>
<reference evidence="1 2" key="1">
    <citation type="submission" date="2019-01" db="EMBL/GenBank/DDBJ databases">
        <title>Pseudoxanthomonas composti sp. nov., isolated from compost.</title>
        <authorList>
            <person name="Yang G."/>
        </authorList>
    </citation>
    <scope>NUCLEOTIDE SEQUENCE [LARGE SCALE GENOMIC DNA]</scope>
    <source>
        <strain evidence="1 2">GSS15</strain>
    </source>
</reference>
<organism evidence="1 2">
    <name type="scientific">Pseudoxanthomonas composti</name>
    <dbReference type="NCBI Taxonomy" id="2137479"/>
    <lineage>
        <taxon>Bacteria</taxon>
        <taxon>Pseudomonadati</taxon>
        <taxon>Pseudomonadota</taxon>
        <taxon>Gammaproteobacteria</taxon>
        <taxon>Lysobacterales</taxon>
        <taxon>Lysobacteraceae</taxon>
        <taxon>Pseudoxanthomonas</taxon>
    </lineage>
</organism>
<comment type="caution">
    <text evidence="1">The sequence shown here is derived from an EMBL/GenBank/DDBJ whole genome shotgun (WGS) entry which is preliminary data.</text>
</comment>
<name>A0A4Q1JTI0_9GAMM</name>